<dbReference type="GO" id="GO:0030246">
    <property type="term" value="F:carbohydrate binding"/>
    <property type="evidence" value="ECO:0007669"/>
    <property type="project" value="InterPro"/>
</dbReference>
<proteinExistence type="predicted"/>
<evidence type="ECO:0000313" key="1">
    <source>
        <dbReference type="EMBL" id="GAI10758.1"/>
    </source>
</evidence>
<name>X1KVM7_9ZZZZ</name>
<dbReference type="SUPFAM" id="SSF49464">
    <property type="entry name" value="Carboxypeptidase regulatory domain-like"/>
    <property type="match status" value="1"/>
</dbReference>
<sequence>MASKEVTLNPGESEVVTFEVTPSEARAYQVAVNGLTGSFVAIPVVPELANIYGVVTFRETGAPLEGVKASADGRITYSNYNGAYRIENLTPRTYTMTLEKEGYETLWDTVKVVAGDNEINAEMTLVPAVIASLHGYIADSETGDATVSAEVTVVEHTGVMEANVYRTFSDTNGFYSLENMAFENRPIIVDISVEAGGYGLIKETNVGLAEGDNTLNFDMVWRGGPRDVPSFISYQLPDQIVSGEEFPVSMTVYLPYQDARMRAFLEVRLPKPGDPRFYTDMRWELLPDTLYDGLTDKADFIRFDSAGIHTLEATAKAICLHKYFHF</sequence>
<evidence type="ECO:0008006" key="2">
    <source>
        <dbReference type="Google" id="ProtNLM"/>
    </source>
</evidence>
<comment type="caution">
    <text evidence="1">The sequence shown here is derived from an EMBL/GenBank/DDBJ whole genome shotgun (WGS) entry which is preliminary data.</text>
</comment>
<dbReference type="Gene3D" id="2.60.40.1120">
    <property type="entry name" value="Carboxypeptidase-like, regulatory domain"/>
    <property type="match status" value="1"/>
</dbReference>
<dbReference type="SUPFAM" id="SSF49452">
    <property type="entry name" value="Starch-binding domain-like"/>
    <property type="match status" value="1"/>
</dbReference>
<feature type="non-terminal residue" evidence="1">
    <location>
        <position position="326"/>
    </location>
</feature>
<dbReference type="EMBL" id="BARV01003718">
    <property type="protein sequence ID" value="GAI10758.1"/>
    <property type="molecule type" value="Genomic_DNA"/>
</dbReference>
<organism evidence="1">
    <name type="scientific">marine sediment metagenome</name>
    <dbReference type="NCBI Taxonomy" id="412755"/>
    <lineage>
        <taxon>unclassified sequences</taxon>
        <taxon>metagenomes</taxon>
        <taxon>ecological metagenomes</taxon>
    </lineage>
</organism>
<protein>
    <recommendedName>
        <fullName evidence="2">PEGA domain-containing protein</fullName>
    </recommendedName>
</protein>
<reference evidence="1" key="1">
    <citation type="journal article" date="2014" name="Front. Microbiol.">
        <title>High frequency of phylogenetically diverse reductive dehalogenase-homologous genes in deep subseafloor sedimentary metagenomes.</title>
        <authorList>
            <person name="Kawai M."/>
            <person name="Futagami T."/>
            <person name="Toyoda A."/>
            <person name="Takaki Y."/>
            <person name="Nishi S."/>
            <person name="Hori S."/>
            <person name="Arai W."/>
            <person name="Tsubouchi T."/>
            <person name="Morono Y."/>
            <person name="Uchiyama I."/>
            <person name="Ito T."/>
            <person name="Fujiyama A."/>
            <person name="Inagaki F."/>
            <person name="Takami H."/>
        </authorList>
    </citation>
    <scope>NUCLEOTIDE SEQUENCE</scope>
    <source>
        <strain evidence="1">Expedition CK06-06</strain>
    </source>
</reference>
<accession>X1KVM7</accession>
<dbReference type="Pfam" id="PF13620">
    <property type="entry name" value="CarboxypepD_reg"/>
    <property type="match status" value="1"/>
</dbReference>
<dbReference type="InterPro" id="IPR013784">
    <property type="entry name" value="Carb-bd-like_fold"/>
</dbReference>
<dbReference type="InterPro" id="IPR008969">
    <property type="entry name" value="CarboxyPept-like_regulatory"/>
</dbReference>
<gene>
    <name evidence="1" type="ORF">S06H3_08708</name>
</gene>
<dbReference type="AlphaFoldDB" id="X1KVM7"/>